<dbReference type="InterPro" id="IPR051454">
    <property type="entry name" value="RNA/ubiquinone_mod_enzymes"/>
</dbReference>
<dbReference type="Pfam" id="PF01136">
    <property type="entry name" value="Peptidase_U32"/>
    <property type="match status" value="1"/>
</dbReference>
<feature type="domain" description="Peptidase U32 collagenase" evidence="1">
    <location>
        <begin position="377"/>
        <end position="490"/>
    </location>
</feature>
<dbReference type="Pfam" id="PF12392">
    <property type="entry name" value="DUF3656"/>
    <property type="match status" value="1"/>
</dbReference>
<dbReference type="AlphaFoldDB" id="A0A3S9VQA2"/>
<dbReference type="OrthoDB" id="9807498at2"/>
<name>A0A3S9VQA2_9BACT</name>
<accession>A0A3S9VQA2</accession>
<dbReference type="InterPro" id="IPR001539">
    <property type="entry name" value="Peptidase_U32"/>
</dbReference>
<reference evidence="2 3" key="1">
    <citation type="submission" date="2018-10" db="EMBL/GenBank/DDBJ databases">
        <title>Butyricimonas faecalis sp. nov., isolated from human faeces and emended description of the genus Butyricimonas.</title>
        <authorList>
            <person name="Le Roy T."/>
            <person name="Van der Smissen P."/>
            <person name="Paquot A."/>
            <person name="Delzenne N."/>
            <person name="Muccioli G."/>
            <person name="Collet J.-F."/>
            <person name="Cani P.D."/>
        </authorList>
    </citation>
    <scope>NUCLEOTIDE SEQUENCE [LARGE SCALE GENOMIC DNA]</scope>
    <source>
        <strain evidence="2 3">H184</strain>
    </source>
</reference>
<dbReference type="RefSeq" id="WP_106624878.1">
    <property type="nucleotide sequence ID" value="NZ_CP032819.1"/>
</dbReference>
<proteinExistence type="predicted"/>
<gene>
    <name evidence="2" type="ORF">D8S85_03450</name>
</gene>
<evidence type="ECO:0000313" key="2">
    <source>
        <dbReference type="EMBL" id="AZS28700.1"/>
    </source>
</evidence>
<dbReference type="PROSITE" id="PS01276">
    <property type="entry name" value="PEPTIDASE_U32"/>
    <property type="match status" value="1"/>
</dbReference>
<dbReference type="EMBL" id="CP032819">
    <property type="protein sequence ID" value="AZS28700.1"/>
    <property type="molecule type" value="Genomic_DNA"/>
</dbReference>
<evidence type="ECO:0000313" key="3">
    <source>
        <dbReference type="Proteomes" id="UP000270673"/>
    </source>
</evidence>
<protein>
    <submittedName>
        <fullName evidence="2">U32 family peptidase</fullName>
    </submittedName>
</protein>
<dbReference type="Proteomes" id="UP000270673">
    <property type="component" value="Chromosome"/>
</dbReference>
<dbReference type="PANTHER" id="PTHR30217">
    <property type="entry name" value="PEPTIDASE U32 FAMILY"/>
    <property type="match status" value="1"/>
</dbReference>
<dbReference type="InterPro" id="IPR020988">
    <property type="entry name" value="Pept_U32_collagenase"/>
</dbReference>
<evidence type="ECO:0000259" key="1">
    <source>
        <dbReference type="Pfam" id="PF12392"/>
    </source>
</evidence>
<organism evidence="2 3">
    <name type="scientific">Butyricimonas faecalis</name>
    <dbReference type="NCBI Taxonomy" id="2093856"/>
    <lineage>
        <taxon>Bacteria</taxon>
        <taxon>Pseudomonadati</taxon>
        <taxon>Bacteroidota</taxon>
        <taxon>Bacteroidia</taxon>
        <taxon>Bacteroidales</taxon>
        <taxon>Odoribacteraceae</taxon>
        <taxon>Butyricimonas</taxon>
    </lineage>
</organism>
<keyword evidence="3" id="KW-1185">Reference proteome</keyword>
<dbReference type="PANTHER" id="PTHR30217:SF10">
    <property type="entry name" value="23S RRNA 5-HYDROXYCYTIDINE C2501 SYNTHASE"/>
    <property type="match status" value="1"/>
</dbReference>
<sequence length="602" mass="68633">MRRVELLSPAKNVDVAIAAINNGADAVYIGGPAFGARKAVGNSLEDIEKAVRYAHRFYCRVFVTLNTILYDEELPEVERLIHDLYRIGVDAIIVQDPAVLKLDLPPIALHASTQMHNYDLERIKFLDRLGFQRIVLARELSLEQLREIRREVKAELEYFVHGALCVSLSGQCYMSYYLTNRSANRGECAQACRMRWTVEDDAGKVVLKDKYVLSLKDLNLSAHLSELVEAGIDSFKIEGRLKEADYVANVTNYYSGRLDVIVARDENLARVGAGYVKASFEADPERSFNRGYTDYFFKQRKPGMVNMDSPKSMGKKVAVVKQVKGNQMWVEPLEPLHNADGLCYFDGRELQGVKVNTAEGNRLTCNEKVNVKPGTLLYRNYDHEFVTRLAKGTSVRKIKVKIDVYAEDARLVLVATDENGVSVSVRSDETFEKATNPVQAERVVGQLRKSGDTEFDCCEVEYHDETVLFIPSSVVNGYRRQLLDALSREREEQRERWVQEPLNWDVKYTGPADWRLNVVNRLATEFYREHGVETLEPGFEAGNRKSGREVMTTRYCLLFELGMCRKTGKDKALKLPLYLSNNLGRFRLEFDCKHCFMKVLSM</sequence>
<dbReference type="KEGG" id="buy:D8S85_03450"/>